<dbReference type="SUPFAM" id="SSF101960">
    <property type="entry name" value="Stabilizer of iron transporter SufD"/>
    <property type="match status" value="1"/>
</dbReference>
<name>F0GVB0_9FIRM</name>
<keyword evidence="3" id="KW-1185">Reference proteome</keyword>
<organism evidence="2 3">
    <name type="scientific">Anaerococcus prevotii ACS-065-V-Col13</name>
    <dbReference type="NCBI Taxonomy" id="879305"/>
    <lineage>
        <taxon>Bacteria</taxon>
        <taxon>Bacillati</taxon>
        <taxon>Bacillota</taxon>
        <taxon>Tissierellia</taxon>
        <taxon>Tissierellales</taxon>
        <taxon>Peptoniphilaceae</taxon>
        <taxon>Anaerococcus</taxon>
    </lineage>
</organism>
<dbReference type="InterPro" id="IPR055346">
    <property type="entry name" value="Fe-S_cluster_assembly_SufBD"/>
</dbReference>
<dbReference type="InterPro" id="IPR000825">
    <property type="entry name" value="SUF_FeS_clus_asmbl_SufBD_core"/>
</dbReference>
<reference evidence="2 3" key="1">
    <citation type="submission" date="2011-01" db="EMBL/GenBank/DDBJ databases">
        <authorList>
            <person name="Durkin A.S."/>
            <person name="Madupu R."/>
            <person name="Torralba M."/>
            <person name="Gillis M."/>
            <person name="Methe B."/>
            <person name="Sutton G."/>
            <person name="Nelson K.E."/>
        </authorList>
    </citation>
    <scope>NUCLEOTIDE SEQUENCE [LARGE SCALE GENOMIC DNA]</scope>
    <source>
        <strain evidence="2 3">ACS-065-V-Col13</strain>
    </source>
</reference>
<dbReference type="Proteomes" id="UP000005286">
    <property type="component" value="Unassembled WGS sequence"/>
</dbReference>
<dbReference type="InterPro" id="IPR037284">
    <property type="entry name" value="SUF_FeS_clus_asmbl_SufBD_sf"/>
</dbReference>
<gene>
    <name evidence="2" type="ORF">HMPREF9290_1204</name>
</gene>
<dbReference type="Pfam" id="PF01458">
    <property type="entry name" value="SUFBD_core"/>
    <property type="match status" value="1"/>
</dbReference>
<accession>F0GVB0</accession>
<dbReference type="PANTHER" id="PTHR43575">
    <property type="entry name" value="PROTEIN ABCI7, CHLOROPLASTIC"/>
    <property type="match status" value="1"/>
</dbReference>
<dbReference type="eggNOG" id="COG0719">
    <property type="taxonomic scope" value="Bacteria"/>
</dbReference>
<feature type="domain" description="SUF system FeS cluster assembly SufBD core" evidence="1">
    <location>
        <begin position="92"/>
        <end position="321"/>
    </location>
</feature>
<evidence type="ECO:0000259" key="1">
    <source>
        <dbReference type="Pfam" id="PF01458"/>
    </source>
</evidence>
<dbReference type="PATRIC" id="fig|879305.3.peg.743"/>
<evidence type="ECO:0000313" key="2">
    <source>
        <dbReference type="EMBL" id="EGC82266.1"/>
    </source>
</evidence>
<dbReference type="AlphaFoldDB" id="F0GVB0"/>
<dbReference type="STRING" id="879305.HMPREF9290_1204"/>
<protein>
    <submittedName>
        <fullName evidence="2">SufB/sufD domain protein</fullName>
    </submittedName>
</protein>
<dbReference type="GO" id="GO:0016226">
    <property type="term" value="P:iron-sulfur cluster assembly"/>
    <property type="evidence" value="ECO:0007669"/>
    <property type="project" value="InterPro"/>
</dbReference>
<dbReference type="EMBL" id="AEXM01000013">
    <property type="protein sequence ID" value="EGC82266.1"/>
    <property type="molecule type" value="Genomic_DNA"/>
</dbReference>
<dbReference type="RefSeq" id="WP_004834684.1">
    <property type="nucleotide sequence ID" value="NZ_AEXM01000013.1"/>
</dbReference>
<proteinExistence type="predicted"/>
<dbReference type="PANTHER" id="PTHR43575:SF1">
    <property type="entry name" value="PROTEIN ABCI7, CHLOROPLASTIC"/>
    <property type="match status" value="1"/>
</dbReference>
<evidence type="ECO:0000313" key="3">
    <source>
        <dbReference type="Proteomes" id="UP000005286"/>
    </source>
</evidence>
<sequence length="352" mass="39582">MARINEMRMPTWATLGLNYLKEEKVGIENIEKKPYFKEKAATGIKEVEETFKGYKIGVSDISNKENKDYLNFGLDFEIDGKKETEFINLELNKENNTLVSNIDINSKKSSESSFLVSIFDDGSDNIYLNSRINARLEEDSFVKLVVVTNLNEKAININSIATYLNDRAILDVTYIEVGAGKSLVNITNILKGEESQVIENGVYFKSGDDFLDLLATNEHFGNDTDSSCMFNGALKDRAEKNFKGIVDLRRGCSKADGKIGDYSMMLSDEVINKSAPVLLNEEKEVSGNHAASVGRLNKEMLFYIMSRGFSKKQAEAMMLEANFAPALDKIEDENLRASIKEKVHHMNIRIDL</sequence>
<comment type="caution">
    <text evidence="2">The sequence shown here is derived from an EMBL/GenBank/DDBJ whole genome shotgun (WGS) entry which is preliminary data.</text>
</comment>